<accession>A0A1M4MI99</accession>
<keyword evidence="1" id="KW-0378">Hydrolase</keyword>
<name>A0A1M4MI99_9EURY</name>
<keyword evidence="1" id="KW-0482">Metalloprotease</keyword>
<dbReference type="AlphaFoldDB" id="A0A1M4MI99"/>
<dbReference type="STRING" id="118126.L21_0477"/>
<dbReference type="InterPro" id="IPR036821">
    <property type="entry name" value="Peptide_deformylase_sf"/>
</dbReference>
<sequence length="174" mass="19442">METDEIREELIFAAQEAALAERFGIPAEALVPLLFSLCYGGDWSYAAEGLTAISAVKKTTVYDDERLVGYSLEEIYLFVDPVLLHREGTVYRLEKCGSAPARLLVKRPYRVRLGARRIIRATVHPLERTIRTEDLGAVEMAFTGSTAYGIDHEMEHLAGRGIHGEGLRTFRWGG</sequence>
<dbReference type="RefSeq" id="WP_074368898.1">
    <property type="nucleotide sequence ID" value="NZ_FMID01000014.1"/>
</dbReference>
<organism evidence="1 2">
    <name type="scientific">Methanoculleus chikugoensis</name>
    <dbReference type="NCBI Taxonomy" id="118126"/>
    <lineage>
        <taxon>Archaea</taxon>
        <taxon>Methanobacteriati</taxon>
        <taxon>Methanobacteriota</taxon>
        <taxon>Stenosarchaea group</taxon>
        <taxon>Methanomicrobia</taxon>
        <taxon>Methanomicrobiales</taxon>
        <taxon>Methanomicrobiaceae</taxon>
        <taxon>Methanoculleus</taxon>
    </lineage>
</organism>
<dbReference type="EMBL" id="FMID01000014">
    <property type="protein sequence ID" value="SCL74597.1"/>
    <property type="molecule type" value="Genomic_DNA"/>
</dbReference>
<reference evidence="1 2" key="1">
    <citation type="submission" date="2016-08" db="EMBL/GenBank/DDBJ databases">
        <authorList>
            <person name="Seilhamer J.J."/>
        </authorList>
    </citation>
    <scope>NUCLEOTIDE SEQUENCE [LARGE SCALE GENOMIC DNA]</scope>
    <source>
        <strain evidence="1">L21-II-0</strain>
    </source>
</reference>
<evidence type="ECO:0000313" key="2">
    <source>
        <dbReference type="Proteomes" id="UP000184671"/>
    </source>
</evidence>
<protein>
    <submittedName>
        <fullName evidence="1">Putative metalloprotease</fullName>
    </submittedName>
</protein>
<dbReference type="SUPFAM" id="SSF56420">
    <property type="entry name" value="Peptide deformylase"/>
    <property type="match status" value="1"/>
</dbReference>
<dbReference type="Gene3D" id="3.90.45.10">
    <property type="entry name" value="Peptide deformylase"/>
    <property type="match status" value="1"/>
</dbReference>
<proteinExistence type="predicted"/>
<evidence type="ECO:0000313" key="1">
    <source>
        <dbReference type="EMBL" id="SCL74597.1"/>
    </source>
</evidence>
<keyword evidence="1" id="KW-0645">Protease</keyword>
<gene>
    <name evidence="1" type="ORF">L21_0477</name>
</gene>
<dbReference type="GO" id="GO:0008237">
    <property type="term" value="F:metallopeptidase activity"/>
    <property type="evidence" value="ECO:0007669"/>
    <property type="project" value="UniProtKB-KW"/>
</dbReference>
<dbReference type="Proteomes" id="UP000184671">
    <property type="component" value="Unassembled WGS sequence"/>
</dbReference>
<dbReference type="GO" id="GO:0006508">
    <property type="term" value="P:proteolysis"/>
    <property type="evidence" value="ECO:0007669"/>
    <property type="project" value="UniProtKB-KW"/>
</dbReference>
<dbReference type="OrthoDB" id="77241at2157"/>